<accession>A0ABR2MD47</accession>
<evidence type="ECO:0000259" key="1">
    <source>
        <dbReference type="PROSITE" id="PS50927"/>
    </source>
</evidence>
<dbReference type="PROSITE" id="PS50927">
    <property type="entry name" value="BULB_LECTIN"/>
    <property type="match status" value="1"/>
</dbReference>
<dbReference type="SMART" id="SM00108">
    <property type="entry name" value="B_lectin"/>
    <property type="match status" value="1"/>
</dbReference>
<dbReference type="InterPro" id="IPR001480">
    <property type="entry name" value="Bulb-type_lectin_dom"/>
</dbReference>
<gene>
    <name evidence="2" type="ORF">KSP40_PGU014350</name>
</gene>
<evidence type="ECO:0000313" key="3">
    <source>
        <dbReference type="Proteomes" id="UP001412067"/>
    </source>
</evidence>
<protein>
    <recommendedName>
        <fullName evidence="1">Bulb-type lectin domain-containing protein</fullName>
    </recommendedName>
</protein>
<feature type="domain" description="Bulb-type lectin" evidence="1">
    <location>
        <begin position="29"/>
        <end position="141"/>
    </location>
</feature>
<comment type="caution">
    <text evidence="2">The sequence shown here is derived from an EMBL/GenBank/DDBJ whole genome shotgun (WGS) entry which is preliminary data.</text>
</comment>
<sequence>MAITISTFAQMFFVVIISIGMLAVSSSLSSTLHSGQRLTTGNYLRAGSLILTVQSDCNLVAYYNGRANKVPAWETNTNGLGKNCDLLLLNNCKLVVRSDTHQTVWSTKATSTNGPCILYLKEDGFYIVDSNKNFVGQQAFR</sequence>
<dbReference type="EMBL" id="JBBWWR010000008">
    <property type="protein sequence ID" value="KAK8962102.1"/>
    <property type="molecule type" value="Genomic_DNA"/>
</dbReference>
<reference evidence="2 3" key="1">
    <citation type="journal article" date="2022" name="Nat. Plants">
        <title>Genomes of leafy and leafless Platanthera orchids illuminate the evolution of mycoheterotrophy.</title>
        <authorList>
            <person name="Li M.H."/>
            <person name="Liu K.W."/>
            <person name="Li Z."/>
            <person name="Lu H.C."/>
            <person name="Ye Q.L."/>
            <person name="Zhang D."/>
            <person name="Wang J.Y."/>
            <person name="Li Y.F."/>
            <person name="Zhong Z.M."/>
            <person name="Liu X."/>
            <person name="Yu X."/>
            <person name="Liu D.K."/>
            <person name="Tu X.D."/>
            <person name="Liu B."/>
            <person name="Hao Y."/>
            <person name="Liao X.Y."/>
            <person name="Jiang Y.T."/>
            <person name="Sun W.H."/>
            <person name="Chen J."/>
            <person name="Chen Y.Q."/>
            <person name="Ai Y."/>
            <person name="Zhai J.W."/>
            <person name="Wu S.S."/>
            <person name="Zhou Z."/>
            <person name="Hsiao Y.Y."/>
            <person name="Wu W.L."/>
            <person name="Chen Y.Y."/>
            <person name="Lin Y.F."/>
            <person name="Hsu J.L."/>
            <person name="Li C.Y."/>
            <person name="Wang Z.W."/>
            <person name="Zhao X."/>
            <person name="Zhong W.Y."/>
            <person name="Ma X.K."/>
            <person name="Ma L."/>
            <person name="Huang J."/>
            <person name="Chen G.Z."/>
            <person name="Huang M.Z."/>
            <person name="Huang L."/>
            <person name="Peng D.H."/>
            <person name="Luo Y.B."/>
            <person name="Zou S.Q."/>
            <person name="Chen S.P."/>
            <person name="Lan S."/>
            <person name="Tsai W.C."/>
            <person name="Van de Peer Y."/>
            <person name="Liu Z.J."/>
        </authorList>
    </citation>
    <scope>NUCLEOTIDE SEQUENCE [LARGE SCALE GENOMIC DNA]</scope>
    <source>
        <strain evidence="2">Lor288</strain>
    </source>
</reference>
<dbReference type="Proteomes" id="UP001412067">
    <property type="component" value="Unassembled WGS sequence"/>
</dbReference>
<name>A0ABR2MD47_9ASPA</name>
<organism evidence="2 3">
    <name type="scientific">Platanthera guangdongensis</name>
    <dbReference type="NCBI Taxonomy" id="2320717"/>
    <lineage>
        <taxon>Eukaryota</taxon>
        <taxon>Viridiplantae</taxon>
        <taxon>Streptophyta</taxon>
        <taxon>Embryophyta</taxon>
        <taxon>Tracheophyta</taxon>
        <taxon>Spermatophyta</taxon>
        <taxon>Magnoliopsida</taxon>
        <taxon>Liliopsida</taxon>
        <taxon>Asparagales</taxon>
        <taxon>Orchidaceae</taxon>
        <taxon>Orchidoideae</taxon>
        <taxon>Orchideae</taxon>
        <taxon>Orchidinae</taxon>
        <taxon>Platanthera</taxon>
    </lineage>
</organism>
<keyword evidence="3" id="KW-1185">Reference proteome</keyword>
<evidence type="ECO:0000313" key="2">
    <source>
        <dbReference type="EMBL" id="KAK8962102.1"/>
    </source>
</evidence>
<dbReference type="InterPro" id="IPR036426">
    <property type="entry name" value="Bulb-type_lectin_dom_sf"/>
</dbReference>
<dbReference type="SUPFAM" id="SSF51110">
    <property type="entry name" value="alpha-D-mannose-specific plant lectins"/>
    <property type="match status" value="1"/>
</dbReference>
<dbReference type="Gene3D" id="2.90.10.10">
    <property type="entry name" value="Bulb-type lectin domain"/>
    <property type="match status" value="1"/>
</dbReference>
<proteinExistence type="predicted"/>